<feature type="non-terminal residue" evidence="1">
    <location>
        <position position="1"/>
    </location>
</feature>
<sequence length="69" mass="7658">VLDQHGYQDFDIIDDHHLLLRQPEVNAAAVNQLLVTSGVGVQDISHQAGSLEQFYMQLLGQTEKQEGQA</sequence>
<reference evidence="1 2" key="1">
    <citation type="journal article" date="2013" name="PLoS ONE">
        <title>Lactobacillus paracasei comparative genomics: towards species pan-genome definition and exploitation of diversity.</title>
        <authorList>
            <person name="Smokvina T."/>
            <person name="Wels M."/>
            <person name="Polka J."/>
            <person name="Chervaux C."/>
            <person name="Brisse S."/>
            <person name="Boekhorst J."/>
            <person name="van Hylckama Vlieg J.E."/>
            <person name="Siezen R.J."/>
        </authorList>
    </citation>
    <scope>NUCLEOTIDE SEQUENCE [LARGE SCALE GENOMIC DNA]</scope>
    <source>
        <strain evidence="1 2">Lpp71</strain>
    </source>
</reference>
<evidence type="ECO:0000313" key="2">
    <source>
        <dbReference type="Proteomes" id="UP000014252"/>
    </source>
</evidence>
<gene>
    <name evidence="1" type="ORF">Lpp71_07581</name>
</gene>
<dbReference type="AlphaFoldDB" id="A0A8E0MDR0"/>
<accession>A0A8E0MDR0</accession>
<dbReference type="Proteomes" id="UP000014252">
    <property type="component" value="Unassembled WGS sequence"/>
</dbReference>
<organism evidence="1 2">
    <name type="scientific">Lacticaseibacillus paracasei subsp. paracasei Lpp71</name>
    <dbReference type="NCBI Taxonomy" id="1256207"/>
    <lineage>
        <taxon>Bacteria</taxon>
        <taxon>Bacillati</taxon>
        <taxon>Bacillota</taxon>
        <taxon>Bacilli</taxon>
        <taxon>Lactobacillales</taxon>
        <taxon>Lactobacillaceae</taxon>
        <taxon>Lacticaseibacillus</taxon>
    </lineage>
</organism>
<evidence type="ECO:0000313" key="1">
    <source>
        <dbReference type="EMBL" id="EPC74597.1"/>
    </source>
</evidence>
<protein>
    <submittedName>
        <fullName evidence="1">Multidrug ABC transporter ATPase</fullName>
    </submittedName>
</protein>
<proteinExistence type="predicted"/>
<comment type="caution">
    <text evidence="1">The sequence shown here is derived from an EMBL/GenBank/DDBJ whole genome shotgun (WGS) entry which is preliminary data.</text>
</comment>
<name>A0A8E0MDR0_LACPA</name>
<dbReference type="EMBL" id="ANKD01000350">
    <property type="protein sequence ID" value="EPC74597.1"/>
    <property type="molecule type" value="Genomic_DNA"/>
</dbReference>